<evidence type="ECO:0000259" key="15">
    <source>
        <dbReference type="PROSITE" id="PS51194"/>
    </source>
</evidence>
<dbReference type="eggNOG" id="KOG0351">
    <property type="taxonomic scope" value="Eukaryota"/>
</dbReference>
<dbReference type="SUPFAM" id="SSF46785">
    <property type="entry name" value="Winged helix' DNA-binding domain"/>
    <property type="match status" value="1"/>
</dbReference>
<dbReference type="GO" id="GO:0016887">
    <property type="term" value="F:ATP hydrolysis activity"/>
    <property type="evidence" value="ECO:0007669"/>
    <property type="project" value="RHEA"/>
</dbReference>
<evidence type="ECO:0000256" key="11">
    <source>
        <dbReference type="RuleBase" id="RU364117"/>
    </source>
</evidence>
<reference evidence="16 17" key="2">
    <citation type="journal article" date="2010" name="Nucleic Acids Res.">
        <title>BeetleBase in 2010: revisions to provide comprehensive genomic information for Tribolium castaneum.</title>
        <authorList>
            <person name="Kim H.S."/>
            <person name="Murphy T."/>
            <person name="Xia J."/>
            <person name="Caragea D."/>
            <person name="Park Y."/>
            <person name="Beeman R.W."/>
            <person name="Lorenzen M.D."/>
            <person name="Butcher S."/>
            <person name="Manak J.R."/>
            <person name="Brown S.J."/>
        </authorList>
    </citation>
    <scope>GENOME REANNOTATION</scope>
    <source>
        <strain evidence="16 17">Georgia GA2</strain>
    </source>
</reference>
<dbReference type="InterPro" id="IPR018982">
    <property type="entry name" value="RQC_domain"/>
</dbReference>
<dbReference type="Pfam" id="PF16124">
    <property type="entry name" value="RecQ_Zn_bind"/>
    <property type="match status" value="1"/>
</dbReference>
<evidence type="ECO:0000256" key="3">
    <source>
        <dbReference type="ARBA" id="ARBA00022741"/>
    </source>
</evidence>
<evidence type="ECO:0000256" key="12">
    <source>
        <dbReference type="SAM" id="MobiDB-lite"/>
    </source>
</evidence>
<evidence type="ECO:0000256" key="8">
    <source>
        <dbReference type="ARBA" id="ARBA00023235"/>
    </source>
</evidence>
<protein>
    <recommendedName>
        <fullName evidence="11">ATP-dependent DNA helicase</fullName>
        <ecNumber evidence="11">5.6.2.4</ecNumber>
    </recommendedName>
</protein>
<dbReference type="Pfam" id="PF14493">
    <property type="entry name" value="HTH_40"/>
    <property type="match status" value="1"/>
</dbReference>
<dbReference type="PROSITE" id="PS51194">
    <property type="entry name" value="HELICASE_CTER"/>
    <property type="match status" value="1"/>
</dbReference>
<dbReference type="PROSITE" id="PS50967">
    <property type="entry name" value="HRDC"/>
    <property type="match status" value="1"/>
</dbReference>
<dbReference type="HOGENOM" id="CLU_001103_14_3_1"/>
<dbReference type="GO" id="GO:0005654">
    <property type="term" value="C:nucleoplasm"/>
    <property type="evidence" value="ECO:0000318"/>
    <property type="project" value="GO_Central"/>
</dbReference>
<evidence type="ECO:0000256" key="7">
    <source>
        <dbReference type="ARBA" id="ARBA00023125"/>
    </source>
</evidence>
<keyword evidence="4 11" id="KW-0378">Hydrolase</keyword>
<dbReference type="GO" id="GO:0005634">
    <property type="term" value="C:nucleus"/>
    <property type="evidence" value="ECO:0000318"/>
    <property type="project" value="GO_Central"/>
</dbReference>
<dbReference type="PROSITE" id="PS51192">
    <property type="entry name" value="HELICASE_ATP_BIND_1"/>
    <property type="match status" value="1"/>
</dbReference>
<dbReference type="InterPro" id="IPR011545">
    <property type="entry name" value="DEAD/DEAH_box_helicase_dom"/>
</dbReference>
<dbReference type="PANTHER" id="PTHR13710:SF120">
    <property type="entry name" value="BIFUNCTIONAL 3'-5' EXONUCLEASE_ATP-DEPENDENT HELICASE WRN"/>
    <property type="match status" value="1"/>
</dbReference>
<keyword evidence="8" id="KW-0413">Isomerase</keyword>
<dbReference type="SMART" id="SM00490">
    <property type="entry name" value="HELICc"/>
    <property type="match status" value="1"/>
</dbReference>
<dbReference type="Pfam" id="PF00570">
    <property type="entry name" value="HRDC"/>
    <property type="match status" value="1"/>
</dbReference>
<dbReference type="EMBL" id="KQ971372">
    <property type="protein sequence ID" value="EFA09584.2"/>
    <property type="molecule type" value="Genomic_DNA"/>
</dbReference>
<dbReference type="PANTHER" id="PTHR13710">
    <property type="entry name" value="DNA HELICASE RECQ FAMILY MEMBER"/>
    <property type="match status" value="1"/>
</dbReference>
<evidence type="ECO:0000256" key="6">
    <source>
        <dbReference type="ARBA" id="ARBA00022840"/>
    </source>
</evidence>
<dbReference type="InParanoid" id="D6X0E5"/>
<comment type="similarity">
    <text evidence="2 11">Belongs to the helicase family. RecQ subfamily.</text>
</comment>
<keyword evidence="3 11" id="KW-0547">Nucleotide-binding</keyword>
<gene>
    <name evidence="16" type="primary">AUGUSTUS-3.0.2_11701</name>
    <name evidence="16" type="ORF">TcasGA2_TC011701</name>
</gene>
<reference evidence="16 17" key="1">
    <citation type="journal article" date="2008" name="Nature">
        <title>The genome of the model beetle and pest Tribolium castaneum.</title>
        <authorList>
            <consortium name="Tribolium Genome Sequencing Consortium"/>
            <person name="Richards S."/>
            <person name="Gibbs R.A."/>
            <person name="Weinstock G.M."/>
            <person name="Brown S.J."/>
            <person name="Denell R."/>
            <person name="Beeman R.W."/>
            <person name="Gibbs R."/>
            <person name="Beeman R.W."/>
            <person name="Brown S.J."/>
            <person name="Bucher G."/>
            <person name="Friedrich M."/>
            <person name="Grimmelikhuijzen C.J."/>
            <person name="Klingler M."/>
            <person name="Lorenzen M."/>
            <person name="Richards S."/>
            <person name="Roth S."/>
            <person name="Schroder R."/>
            <person name="Tautz D."/>
            <person name="Zdobnov E.M."/>
            <person name="Muzny D."/>
            <person name="Gibbs R.A."/>
            <person name="Weinstock G.M."/>
            <person name="Attaway T."/>
            <person name="Bell S."/>
            <person name="Buhay C.J."/>
            <person name="Chandrabose M.N."/>
            <person name="Chavez D."/>
            <person name="Clerk-Blankenburg K.P."/>
            <person name="Cree A."/>
            <person name="Dao M."/>
            <person name="Davis C."/>
            <person name="Chacko J."/>
            <person name="Dinh H."/>
            <person name="Dugan-Rocha S."/>
            <person name="Fowler G."/>
            <person name="Garner T.T."/>
            <person name="Garnes J."/>
            <person name="Gnirke A."/>
            <person name="Hawes A."/>
            <person name="Hernandez J."/>
            <person name="Hines S."/>
            <person name="Holder M."/>
            <person name="Hume J."/>
            <person name="Jhangiani S.N."/>
            <person name="Joshi V."/>
            <person name="Khan Z.M."/>
            <person name="Jackson L."/>
            <person name="Kovar C."/>
            <person name="Kowis A."/>
            <person name="Lee S."/>
            <person name="Lewis L.R."/>
            <person name="Margolis J."/>
            <person name="Morgan M."/>
            <person name="Nazareth L.V."/>
            <person name="Nguyen N."/>
            <person name="Okwuonu G."/>
            <person name="Parker D."/>
            <person name="Richards S."/>
            <person name="Ruiz S.J."/>
            <person name="Santibanez J."/>
            <person name="Savard J."/>
            <person name="Scherer S.E."/>
            <person name="Schneider B."/>
            <person name="Sodergren E."/>
            <person name="Tautz D."/>
            <person name="Vattahil S."/>
            <person name="Villasana D."/>
            <person name="White C.S."/>
            <person name="Wright R."/>
            <person name="Park Y."/>
            <person name="Beeman R.W."/>
            <person name="Lord J."/>
            <person name="Oppert B."/>
            <person name="Lorenzen M."/>
            <person name="Brown S."/>
            <person name="Wang L."/>
            <person name="Savard J."/>
            <person name="Tautz D."/>
            <person name="Richards S."/>
            <person name="Weinstock G."/>
            <person name="Gibbs R.A."/>
            <person name="Liu Y."/>
            <person name="Worley K."/>
            <person name="Weinstock G."/>
            <person name="Elsik C.G."/>
            <person name="Reese J.T."/>
            <person name="Elhaik E."/>
            <person name="Landan G."/>
            <person name="Graur D."/>
            <person name="Arensburger P."/>
            <person name="Atkinson P."/>
            <person name="Beeman R.W."/>
            <person name="Beidler J."/>
            <person name="Brown S.J."/>
            <person name="Demuth J.P."/>
            <person name="Drury D.W."/>
            <person name="Du Y.Z."/>
            <person name="Fujiwara H."/>
            <person name="Lorenzen M."/>
            <person name="Maselli V."/>
            <person name="Osanai M."/>
            <person name="Park Y."/>
            <person name="Robertson H.M."/>
            <person name="Tu Z."/>
            <person name="Wang J.J."/>
            <person name="Wang S."/>
            <person name="Richards S."/>
            <person name="Song H."/>
            <person name="Zhang L."/>
            <person name="Sodergren E."/>
            <person name="Werner D."/>
            <person name="Stanke M."/>
            <person name="Morgenstern B."/>
            <person name="Solovyev V."/>
            <person name="Kosarev P."/>
            <person name="Brown G."/>
            <person name="Chen H.C."/>
            <person name="Ermolaeva O."/>
            <person name="Hlavina W."/>
            <person name="Kapustin Y."/>
            <person name="Kiryutin B."/>
            <person name="Kitts P."/>
            <person name="Maglott D."/>
            <person name="Pruitt K."/>
            <person name="Sapojnikov V."/>
            <person name="Souvorov A."/>
            <person name="Mackey A.J."/>
            <person name="Waterhouse R.M."/>
            <person name="Wyder S."/>
            <person name="Zdobnov E.M."/>
            <person name="Zdobnov E.M."/>
            <person name="Wyder S."/>
            <person name="Kriventseva E.V."/>
            <person name="Kadowaki T."/>
            <person name="Bork P."/>
            <person name="Aranda M."/>
            <person name="Bao R."/>
            <person name="Beermann A."/>
            <person name="Berns N."/>
            <person name="Bolognesi R."/>
            <person name="Bonneton F."/>
            <person name="Bopp D."/>
            <person name="Brown S.J."/>
            <person name="Bucher G."/>
            <person name="Butts T."/>
            <person name="Chaumot A."/>
            <person name="Denell R.E."/>
            <person name="Ferrier D.E."/>
            <person name="Friedrich M."/>
            <person name="Gordon C.M."/>
            <person name="Jindra M."/>
            <person name="Klingler M."/>
            <person name="Lan Q."/>
            <person name="Lattorff H.M."/>
            <person name="Laudet V."/>
            <person name="von Levetsow C."/>
            <person name="Liu Z."/>
            <person name="Lutz R."/>
            <person name="Lynch J.A."/>
            <person name="da Fonseca R.N."/>
            <person name="Posnien N."/>
            <person name="Reuter R."/>
            <person name="Roth S."/>
            <person name="Savard J."/>
            <person name="Schinko J.B."/>
            <person name="Schmitt C."/>
            <person name="Schoppmeier M."/>
            <person name="Schroder R."/>
            <person name="Shippy T.D."/>
            <person name="Simonnet F."/>
            <person name="Marques-Souza H."/>
            <person name="Tautz D."/>
            <person name="Tomoyasu Y."/>
            <person name="Trauner J."/>
            <person name="Van der Zee M."/>
            <person name="Vervoort M."/>
            <person name="Wittkopp N."/>
            <person name="Wimmer E.A."/>
            <person name="Yang X."/>
            <person name="Jones A.K."/>
            <person name="Sattelle D.B."/>
            <person name="Ebert P.R."/>
            <person name="Nelson D."/>
            <person name="Scott J.G."/>
            <person name="Beeman R.W."/>
            <person name="Muthukrishnan S."/>
            <person name="Kramer K.J."/>
            <person name="Arakane Y."/>
            <person name="Beeman R.W."/>
            <person name="Zhu Q."/>
            <person name="Hogenkamp D."/>
            <person name="Dixit R."/>
            <person name="Oppert B."/>
            <person name="Jiang H."/>
            <person name="Zou Z."/>
            <person name="Marshall J."/>
            <person name="Elpidina E."/>
            <person name="Vinokurov K."/>
            <person name="Oppert C."/>
            <person name="Zou Z."/>
            <person name="Evans J."/>
            <person name="Lu Z."/>
            <person name="Zhao P."/>
            <person name="Sumathipala N."/>
            <person name="Altincicek B."/>
            <person name="Vilcinskas A."/>
            <person name="Williams M."/>
            <person name="Hultmark D."/>
            <person name="Hetru C."/>
            <person name="Jiang H."/>
            <person name="Grimmelikhuijzen C.J."/>
            <person name="Hauser F."/>
            <person name="Cazzamali G."/>
            <person name="Williamson M."/>
            <person name="Park Y."/>
            <person name="Li B."/>
            <person name="Tanaka Y."/>
            <person name="Predel R."/>
            <person name="Neupert S."/>
            <person name="Schachtner J."/>
            <person name="Verleyen P."/>
            <person name="Raible F."/>
            <person name="Bork P."/>
            <person name="Friedrich M."/>
            <person name="Walden K.K."/>
            <person name="Robertson H.M."/>
            <person name="Angeli S."/>
            <person name="Foret S."/>
            <person name="Bucher G."/>
            <person name="Schuetz S."/>
            <person name="Maleszka R."/>
            <person name="Wimmer E.A."/>
            <person name="Beeman R.W."/>
            <person name="Lorenzen M."/>
            <person name="Tomoyasu Y."/>
            <person name="Miller S.C."/>
            <person name="Grossmann D."/>
            <person name="Bucher G."/>
        </authorList>
    </citation>
    <scope>NUCLEOTIDE SEQUENCE [LARGE SCALE GENOMIC DNA]</scope>
    <source>
        <strain evidence="16 17">Georgia GA2</strain>
    </source>
</reference>
<comment type="cofactor">
    <cofactor evidence="1">
        <name>Zn(2+)</name>
        <dbReference type="ChEBI" id="CHEBI:29105"/>
    </cofactor>
</comment>
<sequence length="886" mass="99837">MDFEFDEIDSKALEDLMETVTKTSAKSGPSPEHLKVLTKFFGHKTFRPKQWEIIFAIMDKRDVCAIMSTGYGKSLCFQYPSTFLKGVTLVVSPLIALMQDQVLALTVSNIPACLLGSAQNEQRKVIEDILQNKYSIVYITPEFCSGDLGLELLKKMAQQLKIVLIAIDEAHCISSWGHDFRSQYRNLGNLRQIFPRVPVIAVTATATTRVRGDIVKSLQLRDPLIVCSGFDRPNLYFEVYQRAGGGAFKDLTKAMVYEKSEWKFSGPTIIYCITRRQTEDLCEILKNCGVRCRVYHAGLSQKERQEAHEEFVRDKVDVIVATIAFGMGIDKPDIRNVIHYGSSNSVESYYQEVGRAGRDGLPARCVTIYSSGDFQILRNISGGSVKKETALRQIEDYLTTRKCRRRFILEFFEDEVGEDKPKQRCCDVCTQKLYDNRTDQEKYEGLDEKGRYDFTEDAKKFLKTVALFGGKCGLTTYILFLRGSQSTRLTEDKRKHPLNGCGKDQSEEWWKCIAKILTAENCLSEKNQKLSSGFTYQALSLTNKGQSMINGSEKLLIPPPSTVLTLLKQKPAKESVWLTTRPVNTPSTSKQPENTETPEEIEQRMSLYRKLLDQRTDIAAKLDCMPYMVASNTVLMEMSKCKPKTIADLRTLNLEGFPEAKILKFGAAFLGVIARQLKLNKPKIREILLQNPLPDVSMTVTAEVSCSMLESGLTVGEIAAKRGVTVGTIASHLISGIKFGFPVKMSELGVSEEHRDAIIKAYRGLVGPPLSPVLGFNSVRLSEMKERCPPDFTFDQIKTVLAYLEVRCHLAALNFDYEEFEDFNFSDVDLKTEMKSEEEGPPLKREKKDCDPCVDAILDSPPREVKAEPKKSKKALPPWLVPKKLS</sequence>
<evidence type="ECO:0000256" key="5">
    <source>
        <dbReference type="ARBA" id="ARBA00022806"/>
    </source>
</evidence>
<dbReference type="InterPro" id="IPR010997">
    <property type="entry name" value="HRDC-like_sf"/>
</dbReference>
<organism evidence="16 17">
    <name type="scientific">Tribolium castaneum</name>
    <name type="common">Red flour beetle</name>
    <dbReference type="NCBI Taxonomy" id="7070"/>
    <lineage>
        <taxon>Eukaryota</taxon>
        <taxon>Metazoa</taxon>
        <taxon>Ecdysozoa</taxon>
        <taxon>Arthropoda</taxon>
        <taxon>Hexapoda</taxon>
        <taxon>Insecta</taxon>
        <taxon>Pterygota</taxon>
        <taxon>Neoptera</taxon>
        <taxon>Endopterygota</taxon>
        <taxon>Coleoptera</taxon>
        <taxon>Polyphaga</taxon>
        <taxon>Cucujiformia</taxon>
        <taxon>Tenebrionidae</taxon>
        <taxon>Tenebrionidae incertae sedis</taxon>
        <taxon>Tribolium</taxon>
    </lineage>
</organism>
<dbReference type="InterPro" id="IPR044876">
    <property type="entry name" value="HRDC_dom_sf"/>
</dbReference>
<evidence type="ECO:0000256" key="1">
    <source>
        <dbReference type="ARBA" id="ARBA00001947"/>
    </source>
</evidence>
<proteinExistence type="inferred from homology"/>
<dbReference type="NCBIfam" id="TIGR00614">
    <property type="entry name" value="recQ_fam"/>
    <property type="match status" value="1"/>
</dbReference>
<dbReference type="Proteomes" id="UP000007266">
    <property type="component" value="Linkage group 9"/>
</dbReference>
<accession>D6X0E5</accession>
<keyword evidence="5 11" id="KW-0347">Helicase</keyword>
<dbReference type="SMART" id="SM00487">
    <property type="entry name" value="DEXDc"/>
    <property type="match status" value="1"/>
</dbReference>
<feature type="compositionally biased region" description="Basic and acidic residues" evidence="12">
    <location>
        <begin position="861"/>
        <end position="870"/>
    </location>
</feature>
<dbReference type="GO" id="GO:0043138">
    <property type="term" value="F:3'-5' DNA helicase activity"/>
    <property type="evidence" value="ECO:0000318"/>
    <property type="project" value="GO_Central"/>
</dbReference>
<dbReference type="InterPro" id="IPR002121">
    <property type="entry name" value="HRDC_dom"/>
</dbReference>
<evidence type="ECO:0000256" key="2">
    <source>
        <dbReference type="ARBA" id="ARBA00005446"/>
    </source>
</evidence>
<dbReference type="OMA" id="VGLTHEI"/>
<dbReference type="GO" id="GO:0009378">
    <property type="term" value="F:four-way junction helicase activity"/>
    <property type="evidence" value="ECO:0000318"/>
    <property type="project" value="GO_Central"/>
</dbReference>
<comment type="catalytic activity">
    <reaction evidence="9 11">
        <text>Couples ATP hydrolysis with the unwinding of duplex DNA by translocating in the 3'-5' direction.</text>
        <dbReference type="EC" id="5.6.2.4"/>
    </reaction>
</comment>
<keyword evidence="6 11" id="KW-0067">ATP-binding</keyword>
<keyword evidence="11" id="KW-0539">Nucleus</keyword>
<dbReference type="InterPro" id="IPR036390">
    <property type="entry name" value="WH_DNA-bd_sf"/>
</dbReference>
<dbReference type="GO" id="GO:0000723">
    <property type="term" value="P:telomere maintenance"/>
    <property type="evidence" value="ECO:0000318"/>
    <property type="project" value="GO_Central"/>
</dbReference>
<dbReference type="AlphaFoldDB" id="D6X0E5"/>
<dbReference type="OrthoDB" id="10261556at2759"/>
<dbReference type="InterPro" id="IPR004589">
    <property type="entry name" value="DNA_helicase_ATP-dep_RecQ"/>
</dbReference>
<evidence type="ECO:0000259" key="14">
    <source>
        <dbReference type="PROSITE" id="PS51192"/>
    </source>
</evidence>
<keyword evidence="17" id="KW-1185">Reference proteome</keyword>
<dbReference type="Pfam" id="PF00270">
    <property type="entry name" value="DEAD"/>
    <property type="match status" value="1"/>
</dbReference>
<dbReference type="Gene3D" id="1.10.150.80">
    <property type="entry name" value="HRDC domain"/>
    <property type="match status" value="1"/>
</dbReference>
<dbReference type="Pfam" id="PF09382">
    <property type="entry name" value="RQC"/>
    <property type="match status" value="1"/>
</dbReference>
<dbReference type="SUPFAM" id="SSF52540">
    <property type="entry name" value="P-loop containing nucleoside triphosphate hydrolases"/>
    <property type="match status" value="1"/>
</dbReference>
<dbReference type="Gene3D" id="3.40.50.300">
    <property type="entry name" value="P-loop containing nucleotide triphosphate hydrolases"/>
    <property type="match status" value="2"/>
</dbReference>
<feature type="domain" description="Helicase ATP-binding" evidence="14">
    <location>
        <begin position="54"/>
        <end position="224"/>
    </location>
</feature>
<dbReference type="FunFam" id="3.40.50.300:FF:000941">
    <property type="entry name" value="Werner syndrome RecQ like helicase"/>
    <property type="match status" value="1"/>
</dbReference>
<dbReference type="InterPro" id="IPR032284">
    <property type="entry name" value="RecQ_Zn-bd"/>
</dbReference>
<feature type="region of interest" description="Disordered" evidence="12">
    <location>
        <begin position="861"/>
        <end position="886"/>
    </location>
</feature>
<dbReference type="SMART" id="SM00341">
    <property type="entry name" value="HRDC"/>
    <property type="match status" value="1"/>
</dbReference>
<evidence type="ECO:0000313" key="16">
    <source>
        <dbReference type="EMBL" id="EFA09584.2"/>
    </source>
</evidence>
<dbReference type="Pfam" id="PF00271">
    <property type="entry name" value="Helicase_C"/>
    <property type="match status" value="1"/>
</dbReference>
<dbReference type="CDD" id="cd18794">
    <property type="entry name" value="SF2_C_RecQ"/>
    <property type="match status" value="1"/>
</dbReference>
<evidence type="ECO:0000313" key="17">
    <source>
        <dbReference type="Proteomes" id="UP000007266"/>
    </source>
</evidence>
<comment type="catalytic activity">
    <reaction evidence="10 11">
        <text>ATP + H2O = ADP + phosphate + H(+)</text>
        <dbReference type="Rhea" id="RHEA:13065"/>
        <dbReference type="ChEBI" id="CHEBI:15377"/>
        <dbReference type="ChEBI" id="CHEBI:15378"/>
        <dbReference type="ChEBI" id="CHEBI:30616"/>
        <dbReference type="ChEBI" id="CHEBI:43474"/>
        <dbReference type="ChEBI" id="CHEBI:456216"/>
    </reaction>
</comment>
<dbReference type="InterPro" id="IPR014001">
    <property type="entry name" value="Helicase_ATP-bd"/>
</dbReference>
<feature type="domain" description="HRDC" evidence="13">
    <location>
        <begin position="601"/>
        <end position="683"/>
    </location>
</feature>
<comment type="subcellular location">
    <subcellularLocation>
        <location evidence="11">Nucleus</location>
    </subcellularLocation>
</comment>
<dbReference type="InterPro" id="IPR027417">
    <property type="entry name" value="P-loop_NTPase"/>
</dbReference>
<dbReference type="Gene3D" id="1.10.10.10">
    <property type="entry name" value="Winged helix-like DNA-binding domain superfamily/Winged helix DNA-binding domain"/>
    <property type="match status" value="1"/>
</dbReference>
<dbReference type="GO" id="GO:0005737">
    <property type="term" value="C:cytoplasm"/>
    <property type="evidence" value="ECO:0000318"/>
    <property type="project" value="GO_Central"/>
</dbReference>
<dbReference type="SUPFAM" id="SSF47819">
    <property type="entry name" value="HRDC-like"/>
    <property type="match status" value="1"/>
</dbReference>
<dbReference type="GO" id="GO:0005524">
    <property type="term" value="F:ATP binding"/>
    <property type="evidence" value="ECO:0007669"/>
    <property type="project" value="UniProtKB-KW"/>
</dbReference>
<dbReference type="GO" id="GO:0006260">
    <property type="term" value="P:DNA replication"/>
    <property type="evidence" value="ECO:0000318"/>
    <property type="project" value="GO_Central"/>
</dbReference>
<dbReference type="GO" id="GO:0005694">
    <property type="term" value="C:chromosome"/>
    <property type="evidence" value="ECO:0000318"/>
    <property type="project" value="GO_Central"/>
</dbReference>
<dbReference type="InterPro" id="IPR001650">
    <property type="entry name" value="Helicase_C-like"/>
</dbReference>
<dbReference type="GO" id="GO:0000724">
    <property type="term" value="P:double-strand break repair via homologous recombination"/>
    <property type="evidence" value="ECO:0000318"/>
    <property type="project" value="GO_Central"/>
</dbReference>
<dbReference type="EC" id="5.6.2.4" evidence="11"/>
<dbReference type="STRING" id="7070.D6X0E5"/>
<dbReference type="GO" id="GO:0003677">
    <property type="term" value="F:DNA binding"/>
    <property type="evidence" value="ECO:0007669"/>
    <property type="project" value="UniProtKB-KW"/>
</dbReference>
<keyword evidence="7" id="KW-0238">DNA-binding</keyword>
<dbReference type="InterPro" id="IPR036388">
    <property type="entry name" value="WH-like_DNA-bd_sf"/>
</dbReference>
<feature type="domain" description="Helicase C-terminal" evidence="15">
    <location>
        <begin position="250"/>
        <end position="402"/>
    </location>
</feature>
<evidence type="ECO:0000259" key="13">
    <source>
        <dbReference type="PROSITE" id="PS50967"/>
    </source>
</evidence>
<name>D6X0E5_TRICA</name>
<dbReference type="SMART" id="SM00956">
    <property type="entry name" value="RQC"/>
    <property type="match status" value="1"/>
</dbReference>
<dbReference type="InterPro" id="IPR029491">
    <property type="entry name" value="Helicase_HTH"/>
</dbReference>
<evidence type="ECO:0000256" key="10">
    <source>
        <dbReference type="ARBA" id="ARBA00049360"/>
    </source>
</evidence>
<evidence type="ECO:0000256" key="9">
    <source>
        <dbReference type="ARBA" id="ARBA00034617"/>
    </source>
</evidence>
<evidence type="ECO:0000256" key="4">
    <source>
        <dbReference type="ARBA" id="ARBA00022801"/>
    </source>
</evidence>